<reference evidence="19" key="1">
    <citation type="journal article" date="2013" name="Stand. Genomic Sci.">
        <title>Complete genome sequence of Desulfocapsa sulfexigens, a marine deltaproteobacterium specialized in disproportionating inorganic sulfur compounds.</title>
        <authorList>
            <person name="Finster K.W."/>
            <person name="Kjeldsen K.U."/>
            <person name="Kube M."/>
            <person name="Reinhardt R."/>
            <person name="Mussmann M."/>
            <person name="Amann R."/>
            <person name="Schreiber L."/>
        </authorList>
    </citation>
    <scope>NUCLEOTIDE SEQUENCE [LARGE SCALE GENOMIC DNA]</scope>
    <source>
        <strain evidence="19">DSM 10523 / SB164P1</strain>
    </source>
</reference>
<evidence type="ECO:0000256" key="2">
    <source>
        <dbReference type="ARBA" id="ARBA00001966"/>
    </source>
</evidence>
<dbReference type="GO" id="GO:0043546">
    <property type="term" value="F:molybdopterin cofactor binding"/>
    <property type="evidence" value="ECO:0007669"/>
    <property type="project" value="InterPro"/>
</dbReference>
<evidence type="ECO:0000256" key="12">
    <source>
        <dbReference type="ARBA" id="ARBA00023063"/>
    </source>
</evidence>
<evidence type="ECO:0000256" key="8">
    <source>
        <dbReference type="ARBA" id="ARBA00022982"/>
    </source>
</evidence>
<dbReference type="Gene3D" id="2.40.40.20">
    <property type="match status" value="1"/>
</dbReference>
<keyword evidence="12" id="KW-0534">Nitrate assimilation</keyword>
<evidence type="ECO:0000256" key="1">
    <source>
        <dbReference type="ARBA" id="ARBA00001942"/>
    </source>
</evidence>
<dbReference type="EC" id="1.9.6.1" evidence="15"/>
<dbReference type="FunFam" id="2.40.40.20:FF:000005">
    <property type="entry name" value="Periplasmic nitrate reductase"/>
    <property type="match status" value="1"/>
</dbReference>
<keyword evidence="9" id="KW-0560">Oxidoreductase</keyword>
<evidence type="ECO:0000256" key="4">
    <source>
        <dbReference type="ARBA" id="ARBA00022505"/>
    </source>
</evidence>
<evidence type="ECO:0000256" key="13">
    <source>
        <dbReference type="ARBA" id="ARBA00052176"/>
    </source>
</evidence>
<comment type="catalytic activity">
    <reaction evidence="13">
        <text>2 Fe(II)-[cytochrome] + nitrate + 2 H(+) = 2 Fe(III)-[cytochrome] + nitrite + H2O</text>
        <dbReference type="Rhea" id="RHEA:12909"/>
        <dbReference type="Rhea" id="RHEA-COMP:11777"/>
        <dbReference type="Rhea" id="RHEA-COMP:11778"/>
        <dbReference type="ChEBI" id="CHEBI:15377"/>
        <dbReference type="ChEBI" id="CHEBI:15378"/>
        <dbReference type="ChEBI" id="CHEBI:16301"/>
        <dbReference type="ChEBI" id="CHEBI:17632"/>
        <dbReference type="ChEBI" id="CHEBI:29033"/>
        <dbReference type="ChEBI" id="CHEBI:29034"/>
        <dbReference type="EC" id="1.9.6.1"/>
    </reaction>
</comment>
<protein>
    <recommendedName>
        <fullName evidence="15">nitrate reductase (cytochrome)</fullName>
        <ecNumber evidence="15">1.9.6.1</ecNumber>
    </recommendedName>
</protein>
<dbReference type="PANTHER" id="PTHR43105:SF14">
    <property type="entry name" value="FORMATE DEHYDROGENASE H"/>
    <property type="match status" value="1"/>
</dbReference>
<evidence type="ECO:0000313" key="19">
    <source>
        <dbReference type="Proteomes" id="UP000011721"/>
    </source>
</evidence>
<comment type="cofactor">
    <cofactor evidence="1">
        <name>Mo-bis(molybdopterin guanine dinucleotide)</name>
        <dbReference type="ChEBI" id="CHEBI:60539"/>
    </cofactor>
</comment>
<evidence type="ECO:0000256" key="5">
    <source>
        <dbReference type="ARBA" id="ARBA00022723"/>
    </source>
</evidence>
<dbReference type="eggNOG" id="COG3383">
    <property type="taxonomic scope" value="Bacteria"/>
</dbReference>
<dbReference type="GO" id="GO:0051539">
    <property type="term" value="F:4 iron, 4 sulfur cluster binding"/>
    <property type="evidence" value="ECO:0007669"/>
    <property type="project" value="UniProtKB-KW"/>
</dbReference>
<keyword evidence="3" id="KW-0004">4Fe-4S</keyword>
<accession>M1PTL1</accession>
<dbReference type="STRING" id="1167006.UWK_03159"/>
<dbReference type="InterPro" id="IPR006655">
    <property type="entry name" value="Mopterin_OxRdtase_prok_CS"/>
</dbReference>
<evidence type="ECO:0000256" key="6">
    <source>
        <dbReference type="ARBA" id="ARBA00022729"/>
    </source>
</evidence>
<evidence type="ECO:0000256" key="3">
    <source>
        <dbReference type="ARBA" id="ARBA00022485"/>
    </source>
</evidence>
<evidence type="ECO:0000256" key="9">
    <source>
        <dbReference type="ARBA" id="ARBA00023002"/>
    </source>
</evidence>
<dbReference type="GO" id="GO:0003954">
    <property type="term" value="F:NADH dehydrogenase activity"/>
    <property type="evidence" value="ECO:0007669"/>
    <property type="project" value="TreeGrafter"/>
</dbReference>
<evidence type="ECO:0000256" key="7">
    <source>
        <dbReference type="ARBA" id="ARBA00022764"/>
    </source>
</evidence>
<keyword evidence="6" id="KW-0732">Signal</keyword>
<dbReference type="InterPro" id="IPR009010">
    <property type="entry name" value="Asp_de-COase-like_dom_sf"/>
</dbReference>
<dbReference type="InterPro" id="IPR041925">
    <property type="entry name" value="CT_Formate-Dh_H"/>
</dbReference>
<organism evidence="18 19">
    <name type="scientific">Desulfocapsa sulfexigens (strain DSM 10523 / SB164P1)</name>
    <dbReference type="NCBI Taxonomy" id="1167006"/>
    <lineage>
        <taxon>Bacteria</taxon>
        <taxon>Pseudomonadati</taxon>
        <taxon>Thermodesulfobacteriota</taxon>
        <taxon>Desulfobulbia</taxon>
        <taxon>Desulfobulbales</taxon>
        <taxon>Desulfocapsaceae</taxon>
        <taxon>Desulfocapsa</taxon>
    </lineage>
</organism>
<evidence type="ECO:0000313" key="18">
    <source>
        <dbReference type="EMBL" id="AGF79686.1"/>
    </source>
</evidence>
<dbReference type="PANTHER" id="PTHR43105">
    <property type="entry name" value="RESPIRATORY NITRATE REDUCTASE"/>
    <property type="match status" value="1"/>
</dbReference>
<dbReference type="EMBL" id="CP003985">
    <property type="protein sequence ID" value="AGF79686.1"/>
    <property type="molecule type" value="Genomic_DNA"/>
</dbReference>
<proteinExistence type="predicted"/>
<dbReference type="HOGENOM" id="CLU_000422_4_0_7"/>
<evidence type="ECO:0000259" key="16">
    <source>
        <dbReference type="Pfam" id="PF00384"/>
    </source>
</evidence>
<evidence type="ECO:0000256" key="15">
    <source>
        <dbReference type="ARBA" id="ARBA00067026"/>
    </source>
</evidence>
<name>M1PTL1_DESSD</name>
<keyword evidence="5" id="KW-0479">Metal-binding</keyword>
<keyword evidence="8" id="KW-0249">Electron transport</keyword>
<dbReference type="SUPFAM" id="SSF50692">
    <property type="entry name" value="ADC-like"/>
    <property type="match status" value="1"/>
</dbReference>
<dbReference type="InterPro" id="IPR006656">
    <property type="entry name" value="Mopterin_OxRdtase"/>
</dbReference>
<keyword evidence="8" id="KW-0813">Transport</keyword>
<dbReference type="Pfam" id="PF00384">
    <property type="entry name" value="Molybdopterin"/>
    <property type="match status" value="1"/>
</dbReference>
<dbReference type="GO" id="GO:0022904">
    <property type="term" value="P:respiratory electron transport chain"/>
    <property type="evidence" value="ECO:0007669"/>
    <property type="project" value="TreeGrafter"/>
</dbReference>
<dbReference type="GO" id="GO:0042128">
    <property type="term" value="P:nitrate assimilation"/>
    <property type="evidence" value="ECO:0007669"/>
    <property type="project" value="UniProtKB-KW"/>
</dbReference>
<dbReference type="PROSITE" id="PS00490">
    <property type="entry name" value="MOLYBDOPTERIN_PROK_2"/>
    <property type="match status" value="1"/>
</dbReference>
<dbReference type="Gene3D" id="3.40.50.740">
    <property type="match status" value="1"/>
</dbReference>
<keyword evidence="11" id="KW-0411">Iron-sulfur</keyword>
<keyword evidence="4" id="KW-0500">Molybdenum</keyword>
<keyword evidence="10" id="KW-0408">Iron</keyword>
<dbReference type="Pfam" id="PF01568">
    <property type="entry name" value="Molydop_binding"/>
    <property type="match status" value="1"/>
</dbReference>
<feature type="domain" description="Molybdopterin dinucleotide-binding" evidence="17">
    <location>
        <begin position="439"/>
        <end position="545"/>
    </location>
</feature>
<sequence length="554" mass="60277">MTGLVTVLGSGAMTNTINGILDSDVMLVIGSNTTETHPIIGLRMLEAAKNGSKLIVADPRRIKLCDSADHWVQQKPGTDGALINALCHVILRDGLEDKKYIEERAENFDAFKKSIADCTPEWAAAITNVPVTLIEEVAHTFAKADKAGIYYTMGITQHTSGTDNVCSLANLAVITGNLGKEGAGLNPLRGQNNVQGASDMGCVPTFFPGYQRCDDEAACTKFSEIWQSPITNKPGLMATEMGDAMLQGKVAGLWIMGENPVLSDPNSSHAKKAFEKLECLVVQDIFLTETAEIADVVLPAASFAEKDGTFANTERKVQRVRRAVPPPGDARDDLSIINMVSNRILGNQNGRYQGSSDPVFHTVPPFANEVFDEITKCWVAMAGMSYERLEKESLAWPCPEADHPGTPILHKTGFPIGKAWLSAITWNGPAENPDEEYPLVLTTGRILYQYHTGTMTRRSDVLESSAPSAYIEMNPLDAATLNLTDNEMVRAASRRGEIEIAVRITERVNKGLVFIPFHYKEASANLLTNDALDPQCKIPEAKVCAIKITKLEVA</sequence>
<dbReference type="InterPro" id="IPR006657">
    <property type="entry name" value="MoPterin_dinucl-bd_dom"/>
</dbReference>
<dbReference type="GO" id="GO:0046872">
    <property type="term" value="F:metal ion binding"/>
    <property type="evidence" value="ECO:0007669"/>
    <property type="project" value="UniProtKB-KW"/>
</dbReference>
<keyword evidence="19" id="KW-1185">Reference proteome</keyword>
<feature type="domain" description="Molybdopterin oxidoreductase" evidence="16">
    <location>
        <begin position="12"/>
        <end position="342"/>
    </location>
</feature>
<dbReference type="GO" id="GO:0050140">
    <property type="term" value="F:nitrate reductase (cytochrome) activity"/>
    <property type="evidence" value="ECO:0007669"/>
    <property type="project" value="UniProtKB-EC"/>
</dbReference>
<dbReference type="AlphaFoldDB" id="M1PTL1"/>
<evidence type="ECO:0000256" key="11">
    <source>
        <dbReference type="ARBA" id="ARBA00023014"/>
    </source>
</evidence>
<comment type="function">
    <text evidence="14">Catalytic subunit of the periplasmic nitrate reductase complex NapAB. Receives electrons from NapB and catalyzes the reduction of nitrate to nitrite.</text>
</comment>
<evidence type="ECO:0000256" key="14">
    <source>
        <dbReference type="ARBA" id="ARBA00055000"/>
    </source>
</evidence>
<keyword evidence="7" id="KW-0574">Periplasm</keyword>
<dbReference type="SUPFAM" id="SSF53706">
    <property type="entry name" value="Formate dehydrogenase/DMSO reductase, domains 1-3"/>
    <property type="match status" value="1"/>
</dbReference>
<dbReference type="KEGG" id="dsf:UWK_03159"/>
<gene>
    <name evidence="18" type="ordered locus">UWK_03159</name>
</gene>
<comment type="cofactor">
    <cofactor evidence="2">
        <name>[4Fe-4S] cluster</name>
        <dbReference type="ChEBI" id="CHEBI:49883"/>
    </cofactor>
</comment>
<dbReference type="CDD" id="cd02790">
    <property type="entry name" value="MopB_CT_Formate-Dh_H"/>
    <property type="match status" value="1"/>
</dbReference>
<dbReference type="Gene3D" id="3.40.228.10">
    <property type="entry name" value="Dimethylsulfoxide Reductase, domain 2"/>
    <property type="match status" value="1"/>
</dbReference>
<evidence type="ECO:0000256" key="10">
    <source>
        <dbReference type="ARBA" id="ARBA00023004"/>
    </source>
</evidence>
<dbReference type="GO" id="GO:0016020">
    <property type="term" value="C:membrane"/>
    <property type="evidence" value="ECO:0007669"/>
    <property type="project" value="TreeGrafter"/>
</dbReference>
<dbReference type="InterPro" id="IPR050123">
    <property type="entry name" value="Prok_molybdopt-oxidoreductase"/>
</dbReference>
<evidence type="ECO:0000259" key="17">
    <source>
        <dbReference type="Pfam" id="PF01568"/>
    </source>
</evidence>
<dbReference type="Proteomes" id="UP000011721">
    <property type="component" value="Chromosome"/>
</dbReference>